<proteinExistence type="predicted"/>
<dbReference type="STRING" id="933944.AN215_23125"/>
<dbReference type="AlphaFoldDB" id="A0A1E7JG38"/>
<dbReference type="PROSITE" id="PS51257">
    <property type="entry name" value="PROKAR_LIPOPROTEIN"/>
    <property type="match status" value="1"/>
</dbReference>
<protein>
    <recommendedName>
        <fullName evidence="4">Secreted protein</fullName>
    </recommendedName>
</protein>
<evidence type="ECO:0000313" key="2">
    <source>
        <dbReference type="EMBL" id="OEU85438.1"/>
    </source>
</evidence>
<dbReference type="EMBL" id="LJGT01000041">
    <property type="protein sequence ID" value="OEU85438.1"/>
    <property type="molecule type" value="Genomic_DNA"/>
</dbReference>
<dbReference type="RefSeq" id="WP_070011172.1">
    <property type="nucleotide sequence ID" value="NZ_LJGS01000039.1"/>
</dbReference>
<reference evidence="2 3" key="1">
    <citation type="journal article" date="2016" name="Front. Microbiol.">
        <title>Comparative Genomics Analysis of Streptomyces Species Reveals Their Adaptation to the Marine Environment and Their Diversity at the Genomic Level.</title>
        <authorList>
            <person name="Tian X."/>
            <person name="Zhang Z."/>
            <person name="Yang T."/>
            <person name="Chen M."/>
            <person name="Li J."/>
            <person name="Chen F."/>
            <person name="Yang J."/>
            <person name="Li W."/>
            <person name="Zhang B."/>
            <person name="Zhang Z."/>
            <person name="Wu J."/>
            <person name="Zhang C."/>
            <person name="Long L."/>
            <person name="Xiao J."/>
        </authorList>
    </citation>
    <scope>NUCLEOTIDE SEQUENCE [LARGE SCALE GENOMIC DNA]</scope>
    <source>
        <strain evidence="2 3">SCSIO 10390</strain>
    </source>
</reference>
<accession>A0A1E7JG38</accession>
<evidence type="ECO:0000256" key="1">
    <source>
        <dbReference type="SAM" id="MobiDB-lite"/>
    </source>
</evidence>
<evidence type="ECO:0008006" key="4">
    <source>
        <dbReference type="Google" id="ProtNLM"/>
    </source>
</evidence>
<dbReference type="OrthoDB" id="4334774at2"/>
<evidence type="ECO:0000313" key="3">
    <source>
        <dbReference type="Proteomes" id="UP000176087"/>
    </source>
</evidence>
<dbReference type="Proteomes" id="UP000176087">
    <property type="component" value="Unassembled WGS sequence"/>
</dbReference>
<sequence length="196" mass="20199">MTIRRAMRARRGTTAAAITTGLVLAVAGCSGGDGGGDEGKNSGDASQSEDSGDTGAGAEETNEVLAQVKGGKGGNFTLTINSAKRDDSGFTTIKGKLKNEGPSVVVLPGWASEESELKNNGLSMAGATMVDKKGKKRYFILRDTNGHCLCTRFTGGLDQGETSEWFAQFPAPPASTASVDFQVADMPSATVKLSGE</sequence>
<feature type="region of interest" description="Disordered" evidence="1">
    <location>
        <begin position="35"/>
        <end position="57"/>
    </location>
</feature>
<organism evidence="2 3">
    <name type="scientific">Streptomyces abyssalis</name>
    <dbReference type="NCBI Taxonomy" id="933944"/>
    <lineage>
        <taxon>Bacteria</taxon>
        <taxon>Bacillati</taxon>
        <taxon>Actinomycetota</taxon>
        <taxon>Actinomycetes</taxon>
        <taxon>Kitasatosporales</taxon>
        <taxon>Streptomycetaceae</taxon>
        <taxon>Streptomyces</taxon>
    </lineage>
</organism>
<dbReference type="PATRIC" id="fig|933944.5.peg.4748"/>
<gene>
    <name evidence="2" type="ORF">AN215_23125</name>
</gene>
<keyword evidence="3" id="KW-1185">Reference proteome</keyword>
<comment type="caution">
    <text evidence="2">The sequence shown here is derived from an EMBL/GenBank/DDBJ whole genome shotgun (WGS) entry which is preliminary data.</text>
</comment>
<name>A0A1E7JG38_9ACTN</name>